<feature type="transmembrane region" description="Helical" evidence="6">
    <location>
        <begin position="49"/>
        <end position="66"/>
    </location>
</feature>
<evidence type="ECO:0000256" key="1">
    <source>
        <dbReference type="ARBA" id="ARBA00004651"/>
    </source>
</evidence>
<evidence type="ECO:0000259" key="7">
    <source>
        <dbReference type="PROSITE" id="PS50850"/>
    </source>
</evidence>
<comment type="subcellular location">
    <subcellularLocation>
        <location evidence="1">Cell membrane</location>
        <topology evidence="1">Multi-pass membrane protein</topology>
    </subcellularLocation>
</comment>
<dbReference type="OrthoDB" id="7029536at2"/>
<reference evidence="9" key="1">
    <citation type="submission" date="2016-10" db="EMBL/GenBank/DDBJ databases">
        <authorList>
            <person name="Varghese N."/>
            <person name="Submissions S."/>
        </authorList>
    </citation>
    <scope>NUCLEOTIDE SEQUENCE [LARGE SCALE GENOMIC DNA]</scope>
    <source>
        <strain evidence="9">NRRL B-59562</strain>
    </source>
</reference>
<keyword evidence="2" id="KW-1003">Cell membrane</keyword>
<feature type="transmembrane region" description="Helical" evidence="6">
    <location>
        <begin position="166"/>
        <end position="186"/>
    </location>
</feature>
<evidence type="ECO:0000256" key="5">
    <source>
        <dbReference type="ARBA" id="ARBA00023136"/>
    </source>
</evidence>
<dbReference type="EMBL" id="FNNU01000003">
    <property type="protein sequence ID" value="SDX13646.1"/>
    <property type="molecule type" value="Genomic_DNA"/>
</dbReference>
<proteinExistence type="predicted"/>
<protein>
    <submittedName>
        <fullName evidence="8">MFS transporter, DHA1 family, inner membrane transport protein</fullName>
    </submittedName>
</protein>
<feature type="transmembrane region" description="Helical" evidence="6">
    <location>
        <begin position="245"/>
        <end position="263"/>
    </location>
</feature>
<dbReference type="GO" id="GO:0022857">
    <property type="term" value="F:transmembrane transporter activity"/>
    <property type="evidence" value="ECO:0007669"/>
    <property type="project" value="InterPro"/>
</dbReference>
<dbReference type="PANTHER" id="PTHR43124:SF10">
    <property type="entry name" value="PURINE EFFLUX PUMP PBUE"/>
    <property type="match status" value="1"/>
</dbReference>
<dbReference type="Proteomes" id="UP000243778">
    <property type="component" value="Unassembled WGS sequence"/>
</dbReference>
<evidence type="ECO:0000256" key="2">
    <source>
        <dbReference type="ARBA" id="ARBA00022475"/>
    </source>
</evidence>
<dbReference type="PANTHER" id="PTHR43124">
    <property type="entry name" value="PURINE EFFLUX PUMP PBUE"/>
    <property type="match status" value="1"/>
</dbReference>
<dbReference type="GO" id="GO:0005886">
    <property type="term" value="C:plasma membrane"/>
    <property type="evidence" value="ECO:0007669"/>
    <property type="project" value="UniProtKB-SubCell"/>
</dbReference>
<evidence type="ECO:0000256" key="4">
    <source>
        <dbReference type="ARBA" id="ARBA00022989"/>
    </source>
</evidence>
<dbReference type="SUPFAM" id="SSF103473">
    <property type="entry name" value="MFS general substrate transporter"/>
    <property type="match status" value="1"/>
</dbReference>
<keyword evidence="5 6" id="KW-0472">Membrane</keyword>
<sequence>MHSPIAAADRLALRLLSLAYFVQAVGALSVVGSLQAISVAWALSSAQSALLITVFGVTFALAAPLLQMTLGHLRRRSQVLLGLSIFSAAALLFAAAPDYRTLLASRVLMGLGAGFIGPVLGALGSNLVAREHQGSAIAIVLLGLSVAGLAGMPISAWIAQKLGARSLFLGIGVSGLLIAALIFVWVPDRVAGQRIVAADVLALLSGATSLSAFLVVFFVTTGVFTTYAFLAPIIGNDFHRSAGDITRALTVLGVAGVLGNLLVTRLALRLSAERLLLLGIILLALDLLGLAMMPRLFGGLLLALAIWALATDIVWPSQQRRIVELMPEQRGIALALTASFMFAGIGTGSAVAGWLYPILGYTGLLLASLLFLLLAFVSLRFSEWLARAQGTLPGLT</sequence>
<feature type="transmembrane region" description="Helical" evidence="6">
    <location>
        <begin position="108"/>
        <end position="129"/>
    </location>
</feature>
<dbReference type="InterPro" id="IPR011701">
    <property type="entry name" value="MFS"/>
</dbReference>
<name>A0A1H2Z8I8_9PSED</name>
<evidence type="ECO:0000256" key="6">
    <source>
        <dbReference type="SAM" id="Phobius"/>
    </source>
</evidence>
<organism evidence="8 9">
    <name type="scientific">Pseudomonas kuykendallii</name>
    <dbReference type="NCBI Taxonomy" id="1007099"/>
    <lineage>
        <taxon>Bacteria</taxon>
        <taxon>Pseudomonadati</taxon>
        <taxon>Pseudomonadota</taxon>
        <taxon>Gammaproteobacteria</taxon>
        <taxon>Pseudomonadales</taxon>
        <taxon>Pseudomonadaceae</taxon>
        <taxon>Pseudomonas</taxon>
    </lineage>
</organism>
<feature type="domain" description="Major facilitator superfamily (MFS) profile" evidence="7">
    <location>
        <begin position="12"/>
        <end position="386"/>
    </location>
</feature>
<feature type="transmembrane region" description="Helical" evidence="6">
    <location>
        <begin position="78"/>
        <end position="96"/>
    </location>
</feature>
<dbReference type="InterPro" id="IPR036259">
    <property type="entry name" value="MFS_trans_sf"/>
</dbReference>
<feature type="transmembrane region" description="Helical" evidence="6">
    <location>
        <begin position="275"/>
        <end position="291"/>
    </location>
</feature>
<dbReference type="RefSeq" id="WP_090227843.1">
    <property type="nucleotide sequence ID" value="NZ_FNNU01000003.1"/>
</dbReference>
<feature type="transmembrane region" description="Helical" evidence="6">
    <location>
        <begin position="136"/>
        <end position="160"/>
    </location>
</feature>
<accession>A0A1H2Z8I8</accession>
<dbReference type="AlphaFoldDB" id="A0A1H2Z8I8"/>
<feature type="transmembrane region" description="Helical" evidence="6">
    <location>
        <begin position="358"/>
        <end position="379"/>
    </location>
</feature>
<gene>
    <name evidence="8" type="ORF">SAMN05216287_2203</name>
</gene>
<keyword evidence="9" id="KW-1185">Reference proteome</keyword>
<dbReference type="InterPro" id="IPR020846">
    <property type="entry name" value="MFS_dom"/>
</dbReference>
<dbReference type="Gene3D" id="1.20.1250.20">
    <property type="entry name" value="MFS general substrate transporter like domains"/>
    <property type="match status" value="1"/>
</dbReference>
<dbReference type="PROSITE" id="PS50850">
    <property type="entry name" value="MFS"/>
    <property type="match status" value="1"/>
</dbReference>
<feature type="transmembrane region" description="Helical" evidence="6">
    <location>
        <begin position="198"/>
        <end position="225"/>
    </location>
</feature>
<feature type="transmembrane region" description="Helical" evidence="6">
    <location>
        <begin position="20"/>
        <end position="43"/>
    </location>
</feature>
<evidence type="ECO:0000313" key="9">
    <source>
        <dbReference type="Proteomes" id="UP000243778"/>
    </source>
</evidence>
<dbReference type="InterPro" id="IPR050189">
    <property type="entry name" value="MFS_Efflux_Transporters"/>
</dbReference>
<keyword evidence="4 6" id="KW-1133">Transmembrane helix</keyword>
<evidence type="ECO:0000256" key="3">
    <source>
        <dbReference type="ARBA" id="ARBA00022692"/>
    </source>
</evidence>
<evidence type="ECO:0000313" key="8">
    <source>
        <dbReference type="EMBL" id="SDX13646.1"/>
    </source>
</evidence>
<feature type="transmembrane region" description="Helical" evidence="6">
    <location>
        <begin position="331"/>
        <end position="352"/>
    </location>
</feature>
<feature type="transmembrane region" description="Helical" evidence="6">
    <location>
        <begin position="297"/>
        <end position="315"/>
    </location>
</feature>
<keyword evidence="3 6" id="KW-0812">Transmembrane</keyword>
<dbReference type="STRING" id="1007099.SAMN05216287_2203"/>
<dbReference type="Pfam" id="PF07690">
    <property type="entry name" value="MFS_1"/>
    <property type="match status" value="2"/>
</dbReference>